<accession>A0A4P2VK51</accession>
<feature type="transmembrane region" description="Helical" evidence="1">
    <location>
        <begin position="116"/>
        <end position="135"/>
    </location>
</feature>
<keyword evidence="4" id="KW-1185">Reference proteome</keyword>
<feature type="transmembrane region" description="Helical" evidence="1">
    <location>
        <begin position="258"/>
        <end position="277"/>
    </location>
</feature>
<gene>
    <name evidence="3" type="ORF">JCM31447_15740</name>
</gene>
<evidence type="ECO:0000259" key="2">
    <source>
        <dbReference type="Pfam" id="PF00892"/>
    </source>
</evidence>
<feature type="transmembrane region" description="Helical" evidence="1">
    <location>
        <begin position="147"/>
        <end position="165"/>
    </location>
</feature>
<organism evidence="3 4">
    <name type="scientific">Fluviispira sanaruensis</name>
    <dbReference type="NCBI Taxonomy" id="2493639"/>
    <lineage>
        <taxon>Bacteria</taxon>
        <taxon>Pseudomonadati</taxon>
        <taxon>Bdellovibrionota</taxon>
        <taxon>Oligoflexia</taxon>
        <taxon>Silvanigrellales</taxon>
        <taxon>Silvanigrellaceae</taxon>
        <taxon>Fluviispira</taxon>
    </lineage>
</organism>
<reference evidence="3 4" key="1">
    <citation type="submission" date="2018-12" db="EMBL/GenBank/DDBJ databases">
        <title>Rubrispira sanarue gen. nov., sp., nov., a member of the order Silvanigrellales, isolated from a brackish lake in Hamamatsu Japan.</title>
        <authorList>
            <person name="Maejima Y."/>
            <person name="Iino T."/>
            <person name="Muraguchi Y."/>
            <person name="Fukuda K."/>
            <person name="Nojiri H."/>
            <person name="Ohkuma M."/>
            <person name="Moriuchi R."/>
            <person name="Dohra H."/>
            <person name="Kimbara K."/>
            <person name="Shintani M."/>
        </authorList>
    </citation>
    <scope>NUCLEOTIDE SEQUENCE [LARGE SCALE GENOMIC DNA]</scope>
    <source>
        <strain evidence="3 4">RF1110005</strain>
    </source>
</reference>
<feature type="transmembrane region" description="Helical" evidence="1">
    <location>
        <begin position="92"/>
        <end position="110"/>
    </location>
</feature>
<evidence type="ECO:0000313" key="4">
    <source>
        <dbReference type="Proteomes" id="UP000291236"/>
    </source>
</evidence>
<feature type="transmembrane region" description="Helical" evidence="1">
    <location>
        <begin position="57"/>
        <end position="80"/>
    </location>
</feature>
<proteinExistence type="predicted"/>
<protein>
    <submittedName>
        <fullName evidence="3">EamA family transporter</fullName>
    </submittedName>
</protein>
<sequence length="304" mass="33934">MWITIAILSSIIFGIASVIMKSASIKKCSDHYVLWGLYFTGTLVFLITSYGKLSFNFNISILLAALIIAIGSYFGNWLFIKALEVGPASLTASMLNINLPIIILMSVFVYGEELNYIKVAIIFLLFIAVLLVKLDPNEKMVIKDKKWFIWVVLSSGFLFLREGGLKITLELGYNNQIILLYSYIICLLLSSIAIIKKEYNILKQSNSTYEATQKLKSVNTYFRENNTSGLYFGLVTGICSGVGLCLYSEALILGPTSLVALIFSARSMVIVVMSYLLHKERLSMFQKCSVLFLCIGLSLASFIK</sequence>
<keyword evidence="1" id="KW-0472">Membrane</keyword>
<dbReference type="KEGG" id="sbf:JCM31447_15740"/>
<feature type="transmembrane region" description="Helical" evidence="1">
    <location>
        <begin position="6"/>
        <end position="25"/>
    </location>
</feature>
<dbReference type="Proteomes" id="UP000291236">
    <property type="component" value="Chromosome"/>
</dbReference>
<feature type="transmembrane region" description="Helical" evidence="1">
    <location>
        <begin position="32"/>
        <end position="51"/>
    </location>
</feature>
<dbReference type="EMBL" id="AP019368">
    <property type="protein sequence ID" value="BBH53131.1"/>
    <property type="molecule type" value="Genomic_DNA"/>
</dbReference>
<dbReference type="GO" id="GO:0016020">
    <property type="term" value="C:membrane"/>
    <property type="evidence" value="ECO:0007669"/>
    <property type="project" value="InterPro"/>
</dbReference>
<dbReference type="InterPro" id="IPR000620">
    <property type="entry name" value="EamA_dom"/>
</dbReference>
<feature type="domain" description="EamA" evidence="2">
    <location>
        <begin position="166"/>
        <end position="301"/>
    </location>
</feature>
<feature type="transmembrane region" description="Helical" evidence="1">
    <location>
        <begin position="284"/>
        <end position="303"/>
    </location>
</feature>
<name>A0A4P2VK51_FLUSA</name>
<dbReference type="SUPFAM" id="SSF103481">
    <property type="entry name" value="Multidrug resistance efflux transporter EmrE"/>
    <property type="match status" value="2"/>
</dbReference>
<evidence type="ECO:0000256" key="1">
    <source>
        <dbReference type="SAM" id="Phobius"/>
    </source>
</evidence>
<dbReference type="RefSeq" id="WP_130608366.1">
    <property type="nucleotide sequence ID" value="NZ_AP019368.1"/>
</dbReference>
<feature type="domain" description="EamA" evidence="2">
    <location>
        <begin position="2"/>
        <end position="132"/>
    </location>
</feature>
<dbReference type="OrthoDB" id="8612348at2"/>
<keyword evidence="1" id="KW-1133">Transmembrane helix</keyword>
<dbReference type="Pfam" id="PF00892">
    <property type="entry name" value="EamA"/>
    <property type="match status" value="2"/>
</dbReference>
<dbReference type="AlphaFoldDB" id="A0A4P2VK51"/>
<keyword evidence="1" id="KW-0812">Transmembrane</keyword>
<evidence type="ECO:0000313" key="3">
    <source>
        <dbReference type="EMBL" id="BBH53131.1"/>
    </source>
</evidence>
<dbReference type="InterPro" id="IPR037185">
    <property type="entry name" value="EmrE-like"/>
</dbReference>
<feature type="transmembrane region" description="Helical" evidence="1">
    <location>
        <begin position="230"/>
        <end position="252"/>
    </location>
</feature>
<feature type="transmembrane region" description="Helical" evidence="1">
    <location>
        <begin position="177"/>
        <end position="195"/>
    </location>
</feature>